<sequence length="410" mass="46242">MCDEEQSSTPVETDETDARLSLLDLPVEIFFHICSFLDAATLVHGLSLACKQFYHILNDNLQWRMRTRQIWPDTCYPVLPPADDDELFWKLSCVALEKQISLWGKEDSMEKLSLHDKVQYSTIDGLLLMQDGNICISGARDRSLVCWKLSTKRNEKGSYKCIEFAHDGWIWDLAAIDNTVYSCSWDQTVKSWTLTNTGLVHSKTYEMSVTGALLCVASCPELALFATGSFCRTIFVFDQRVNYKPVIHYRPHRRAVIRLVMNSHFILSGSEDRTVSVWDQRAGKIMENVTISQESFPMSMCMQRDIVYVGDGNAKLHVLDPKANFKPVKCYSTEHKKGINGVHAAPGCLITSSMDATVRISSPTDPPQHLTTLNSSYGEIASTDYLNNVLAISGTEGIEIWRPRSLMQCA</sequence>
<evidence type="ECO:0000313" key="3">
    <source>
        <dbReference type="Proteomes" id="UP000694925"/>
    </source>
</evidence>
<dbReference type="Gene3D" id="2.130.10.10">
    <property type="entry name" value="YVTN repeat-like/Quinoprotein amine dehydrogenase"/>
    <property type="match status" value="2"/>
</dbReference>
<dbReference type="RefSeq" id="XP_026674386.1">
    <property type="nucleotide sequence ID" value="XM_026818585.1"/>
</dbReference>
<dbReference type="PROSITE" id="PS50082">
    <property type="entry name" value="WD_REPEATS_2"/>
    <property type="match status" value="1"/>
</dbReference>
<dbReference type="Proteomes" id="UP000694925">
    <property type="component" value="Unplaced"/>
</dbReference>
<dbReference type="Pfam" id="PF00400">
    <property type="entry name" value="WD40"/>
    <property type="match status" value="2"/>
</dbReference>
<dbReference type="SUPFAM" id="SSF81383">
    <property type="entry name" value="F-box domain"/>
    <property type="match status" value="1"/>
</dbReference>
<dbReference type="PROSITE" id="PS50294">
    <property type="entry name" value="WD_REPEATS_REGION"/>
    <property type="match status" value="1"/>
</dbReference>
<protein>
    <submittedName>
        <fullName evidence="4">F-box/WD repeat-containing protein 9-like isoform X1</fullName>
    </submittedName>
</protein>
<dbReference type="Gene3D" id="1.20.1280.50">
    <property type="match status" value="1"/>
</dbReference>
<dbReference type="InterPro" id="IPR015943">
    <property type="entry name" value="WD40/YVTN_repeat-like_dom_sf"/>
</dbReference>
<evidence type="ECO:0000313" key="4">
    <source>
        <dbReference type="RefSeq" id="XP_026674386.1"/>
    </source>
</evidence>
<feature type="domain" description="F-box" evidence="2">
    <location>
        <begin position="19"/>
        <end position="66"/>
    </location>
</feature>
<keyword evidence="1" id="KW-0853">WD repeat</keyword>
<evidence type="ECO:0000259" key="2">
    <source>
        <dbReference type="PROSITE" id="PS50181"/>
    </source>
</evidence>
<dbReference type="PANTHER" id="PTHR19855">
    <property type="entry name" value="WD40 REPEAT PROTEIN 12, 37"/>
    <property type="match status" value="1"/>
</dbReference>
<reference evidence="4" key="1">
    <citation type="submission" date="2025-08" db="UniProtKB">
        <authorList>
            <consortium name="RefSeq"/>
        </authorList>
    </citation>
    <scope>IDENTIFICATION</scope>
    <source>
        <tissue evidence="4">Whole body</tissue>
    </source>
</reference>
<dbReference type="SMART" id="SM00320">
    <property type="entry name" value="WD40"/>
    <property type="match status" value="6"/>
</dbReference>
<dbReference type="KEGG" id="ccal:108631053"/>
<accession>A0AAJ7SAN5</accession>
<dbReference type="InterPro" id="IPR001810">
    <property type="entry name" value="F-box_dom"/>
</dbReference>
<dbReference type="PROSITE" id="PS50181">
    <property type="entry name" value="FBOX"/>
    <property type="match status" value="1"/>
</dbReference>
<keyword evidence="3" id="KW-1185">Reference proteome</keyword>
<dbReference type="PANTHER" id="PTHR19855:SF34">
    <property type="entry name" value="F-BOX_WD REPEAT-CONTAINING PROTEIN 9"/>
    <property type="match status" value="1"/>
</dbReference>
<evidence type="ECO:0000256" key="1">
    <source>
        <dbReference type="PROSITE-ProRule" id="PRU00221"/>
    </source>
</evidence>
<dbReference type="InterPro" id="IPR001680">
    <property type="entry name" value="WD40_rpt"/>
</dbReference>
<dbReference type="Pfam" id="PF12937">
    <property type="entry name" value="F-box-like"/>
    <property type="match status" value="1"/>
</dbReference>
<dbReference type="InterPro" id="IPR036047">
    <property type="entry name" value="F-box-like_dom_sf"/>
</dbReference>
<dbReference type="GeneID" id="108631053"/>
<proteinExistence type="predicted"/>
<name>A0AAJ7SAN5_9HYME</name>
<dbReference type="SUPFAM" id="SSF50978">
    <property type="entry name" value="WD40 repeat-like"/>
    <property type="match status" value="1"/>
</dbReference>
<gene>
    <name evidence="4" type="primary">LOC108631053</name>
</gene>
<organism evidence="3 4">
    <name type="scientific">Ceratina calcarata</name>
    <dbReference type="NCBI Taxonomy" id="156304"/>
    <lineage>
        <taxon>Eukaryota</taxon>
        <taxon>Metazoa</taxon>
        <taxon>Ecdysozoa</taxon>
        <taxon>Arthropoda</taxon>
        <taxon>Hexapoda</taxon>
        <taxon>Insecta</taxon>
        <taxon>Pterygota</taxon>
        <taxon>Neoptera</taxon>
        <taxon>Endopterygota</taxon>
        <taxon>Hymenoptera</taxon>
        <taxon>Apocrita</taxon>
        <taxon>Aculeata</taxon>
        <taxon>Apoidea</taxon>
        <taxon>Anthophila</taxon>
        <taxon>Apidae</taxon>
        <taxon>Ceratina</taxon>
        <taxon>Zadontomerus</taxon>
    </lineage>
</organism>
<feature type="repeat" description="WD" evidence="1">
    <location>
        <begin position="249"/>
        <end position="288"/>
    </location>
</feature>
<dbReference type="InterPro" id="IPR036322">
    <property type="entry name" value="WD40_repeat_dom_sf"/>
</dbReference>
<dbReference type="AlphaFoldDB" id="A0AAJ7SAN5"/>